<comment type="caution">
    <text evidence="2">The sequence shown here is derived from an EMBL/GenBank/DDBJ whole genome shotgun (WGS) entry which is preliminary data.</text>
</comment>
<feature type="compositionally biased region" description="Basic and acidic residues" evidence="1">
    <location>
        <begin position="425"/>
        <end position="437"/>
    </location>
</feature>
<keyword evidence="3" id="KW-1185">Reference proteome</keyword>
<dbReference type="AlphaFoldDB" id="A0A6D2IWG7"/>
<dbReference type="Gene3D" id="2.40.70.10">
    <property type="entry name" value="Acid Proteases"/>
    <property type="match status" value="1"/>
</dbReference>
<dbReference type="InterPro" id="IPR021109">
    <property type="entry name" value="Peptidase_aspartic_dom_sf"/>
</dbReference>
<protein>
    <submittedName>
        <fullName evidence="2">Uncharacterized protein</fullName>
    </submittedName>
</protein>
<evidence type="ECO:0000256" key="1">
    <source>
        <dbReference type="SAM" id="MobiDB-lite"/>
    </source>
</evidence>
<dbReference type="Proteomes" id="UP000467841">
    <property type="component" value="Unassembled WGS sequence"/>
</dbReference>
<gene>
    <name evidence="2" type="ORF">MERR_LOCUS16502</name>
</gene>
<feature type="region of interest" description="Disordered" evidence="1">
    <location>
        <begin position="184"/>
        <end position="256"/>
    </location>
</feature>
<organism evidence="2 3">
    <name type="scientific">Microthlaspi erraticum</name>
    <dbReference type="NCBI Taxonomy" id="1685480"/>
    <lineage>
        <taxon>Eukaryota</taxon>
        <taxon>Viridiplantae</taxon>
        <taxon>Streptophyta</taxon>
        <taxon>Embryophyta</taxon>
        <taxon>Tracheophyta</taxon>
        <taxon>Spermatophyta</taxon>
        <taxon>Magnoliopsida</taxon>
        <taxon>eudicotyledons</taxon>
        <taxon>Gunneridae</taxon>
        <taxon>Pentapetalae</taxon>
        <taxon>rosids</taxon>
        <taxon>malvids</taxon>
        <taxon>Brassicales</taxon>
        <taxon>Brassicaceae</taxon>
        <taxon>Coluteocarpeae</taxon>
        <taxon>Microthlaspi</taxon>
    </lineage>
</organism>
<feature type="region of interest" description="Disordered" evidence="1">
    <location>
        <begin position="332"/>
        <end position="479"/>
    </location>
</feature>
<name>A0A6D2IWG7_9BRAS</name>
<evidence type="ECO:0000313" key="2">
    <source>
        <dbReference type="EMBL" id="CAA7029267.1"/>
    </source>
</evidence>
<evidence type="ECO:0000313" key="3">
    <source>
        <dbReference type="Proteomes" id="UP000467841"/>
    </source>
</evidence>
<sequence length="520" mass="59258">MDTLFSNLNTKYDAVATHVKKLETQVTQTMEAVKRQEAESKKSFCNSAAIEERFEDQVPEWMLSKPTVDCMIWPEEITQRESPIELEREDSSQRLSPRQITQESLLCLVSSKIGNCSIPTDFQIVEMRESSHRPLIFGTPFLSTVGAIFDFPNQRISFNKVNKGMFFPMCSTKNSFVDMVQEEKATLKPPQEGETEETIKEDPIPKPKQLAKQARSKTKAPTPKPPKGSTKIEDEAKPRRRLEKPSSAKGHSWRDCLSSCESPTRYSLQGEKTWRIKDASCLHLLLSAKPYSQAKDLKQALHGRQPMRIEGEKGVKTQSAKTLAADAQRNLAEQFQPADRYGRAGKERHARPDSMRDKTVRPSTHEQEGTGRVRPRERNGPTVPVDPGNKRSLGQIFVRNGTDRRSTGNHRPSAEISRPRYPMARTKESETMKKKDPFMQPPRKQIKLGSSHRNARAATPPSPHSIDENQDHVEVPRGEDDWPLMSFGAFWSIWDMRSMEGLGTWKQLNWIRKGRREKPS</sequence>
<accession>A0A6D2IWG7</accession>
<proteinExistence type="predicted"/>
<feature type="compositionally biased region" description="Basic and acidic residues" evidence="1">
    <location>
        <begin position="340"/>
        <end position="379"/>
    </location>
</feature>
<feature type="compositionally biased region" description="Basic and acidic residues" evidence="1">
    <location>
        <begin position="465"/>
        <end position="479"/>
    </location>
</feature>
<dbReference type="EMBL" id="CACVBM020001079">
    <property type="protein sequence ID" value="CAA7029267.1"/>
    <property type="molecule type" value="Genomic_DNA"/>
</dbReference>
<reference evidence="2" key="1">
    <citation type="submission" date="2020-01" db="EMBL/GenBank/DDBJ databases">
        <authorList>
            <person name="Mishra B."/>
        </authorList>
    </citation>
    <scope>NUCLEOTIDE SEQUENCE [LARGE SCALE GENOMIC DNA]</scope>
</reference>